<keyword evidence="2" id="KW-1185">Reference proteome</keyword>
<accession>A0AAV2QUL2</accession>
<organism evidence="1 2">
    <name type="scientific">Meganyctiphanes norvegica</name>
    <name type="common">Northern krill</name>
    <name type="synonym">Thysanopoda norvegica</name>
    <dbReference type="NCBI Taxonomy" id="48144"/>
    <lineage>
        <taxon>Eukaryota</taxon>
        <taxon>Metazoa</taxon>
        <taxon>Ecdysozoa</taxon>
        <taxon>Arthropoda</taxon>
        <taxon>Crustacea</taxon>
        <taxon>Multicrustacea</taxon>
        <taxon>Malacostraca</taxon>
        <taxon>Eumalacostraca</taxon>
        <taxon>Eucarida</taxon>
        <taxon>Euphausiacea</taxon>
        <taxon>Euphausiidae</taxon>
        <taxon>Meganyctiphanes</taxon>
    </lineage>
</organism>
<comment type="caution">
    <text evidence="1">The sequence shown here is derived from an EMBL/GenBank/DDBJ whole genome shotgun (WGS) entry which is preliminary data.</text>
</comment>
<feature type="non-terminal residue" evidence="1">
    <location>
        <position position="1"/>
    </location>
</feature>
<dbReference type="Proteomes" id="UP001497623">
    <property type="component" value="Unassembled WGS sequence"/>
</dbReference>
<gene>
    <name evidence="1" type="ORF">MNOR_LOCUS15795</name>
</gene>
<reference evidence="1 2" key="1">
    <citation type="submission" date="2024-05" db="EMBL/GenBank/DDBJ databases">
        <authorList>
            <person name="Wallberg A."/>
        </authorList>
    </citation>
    <scope>NUCLEOTIDE SEQUENCE [LARGE SCALE GENOMIC DNA]</scope>
</reference>
<name>A0AAV2QUL2_MEGNR</name>
<dbReference type="AlphaFoldDB" id="A0AAV2QUL2"/>
<sequence length="240" mass="27612">LIKMAQRLWPTVQALGRSLLNNRSEIVQQGAKAYNVNFHPCHQQHTLQNNLQDHTPWAQRVTRTARGSFNKVVARSLNSGTVLFVRDFQDTENEHAHAILRSLPAYNATTVTNNDNTNQHPGYLEYFYHNGMKDWNRCSPQEVANTFIALSQQCRFRPMDLENFQNSELCTALTAKLSWLSDAQLLRVLSSLALWPPTSATTTPNFVALWNGLDQTCTERMGRWHIQQMFLVADHWYALR</sequence>
<protein>
    <submittedName>
        <fullName evidence="1">Uncharacterized protein</fullName>
    </submittedName>
</protein>
<proteinExistence type="predicted"/>
<evidence type="ECO:0000313" key="2">
    <source>
        <dbReference type="Proteomes" id="UP001497623"/>
    </source>
</evidence>
<evidence type="ECO:0000313" key="1">
    <source>
        <dbReference type="EMBL" id="CAL4096606.1"/>
    </source>
</evidence>
<dbReference type="EMBL" id="CAXKWB010010054">
    <property type="protein sequence ID" value="CAL4096606.1"/>
    <property type="molecule type" value="Genomic_DNA"/>
</dbReference>